<dbReference type="PANTHER" id="PTHR11799">
    <property type="entry name" value="PARAOXONASE"/>
    <property type="match status" value="1"/>
</dbReference>
<dbReference type="InterPro" id="IPR011042">
    <property type="entry name" value="6-blade_b-propeller_TolB-like"/>
</dbReference>
<accession>A0A364NEH9</accession>
<dbReference type="AlphaFoldDB" id="A0A364NEH9"/>
<protein>
    <submittedName>
        <fullName evidence="1">Paraoxonase</fullName>
    </submittedName>
</protein>
<dbReference type="InterPro" id="IPR051288">
    <property type="entry name" value="Serum_paraoxonase/arylesterase"/>
</dbReference>
<evidence type="ECO:0000313" key="1">
    <source>
        <dbReference type="EMBL" id="RAR15699.1"/>
    </source>
</evidence>
<sequence>MDDFYLFANCNFVPDRYNDWQAAYDDLASYVYSSEPTTKTYYFGIPIDYAHDYSKATSMFAFEIYGSRDFLERVPAASTTDLDLNHYRLVTGFLDSSRSSAPAEIMQDIRITCTSPVSRNILRDSLTKLVETVQTEASKAAGTGDILTYMAFASLDDDIGARIFGRWRARDGLERFIRRVDVKDFWMENKENYLAALAVIAPYLYDRYVALAPMLANAPGKFEDLNAFKAHEVRFGDRLRNCEDVLFEEGMGVAFLSCNPGRDRWNTVMGTFAPPVTKRDGQDSAHIWIYDYSTPDIPDSEAIKPLKLEDYPNADDFQPLGIEFDAGTSTLYVINHSRNTGNIIEVFHVSVQDAVAKHMVTLKHPLLETPNSIHSLGGGKMLITNDHYIGSLKSRILSKIETFSGIPGGSVVYTDIHNPSHTKKLTHVPFANGIAMTNSTTVAVASSSKSGVYFYAFSPDTTTLEFIKSIRVPFAVDNLSVDGAGKLLMAGHPFAPGLMAVSKGRSRCDVQGSEEERKACECTAPSWVAEWTEQEGLKTVYKNSGKEFCSSSTFARDVAKNIGIVTGLYEKGLLVVKS</sequence>
<dbReference type="EMBL" id="QGDH01000009">
    <property type="protein sequence ID" value="RAR15699.1"/>
    <property type="molecule type" value="Genomic_DNA"/>
</dbReference>
<keyword evidence="2" id="KW-1185">Reference proteome</keyword>
<proteinExistence type="predicted"/>
<dbReference type="SUPFAM" id="SSF63829">
    <property type="entry name" value="Calcium-dependent phosphotriesterase"/>
    <property type="match status" value="1"/>
</dbReference>
<name>A0A364NEH9_STELY</name>
<evidence type="ECO:0000313" key="2">
    <source>
        <dbReference type="Proteomes" id="UP000249619"/>
    </source>
</evidence>
<dbReference type="PANTHER" id="PTHR11799:SF30">
    <property type="entry name" value="SERUM PARAOXONASE_ARYLESTERASE 2"/>
    <property type="match status" value="1"/>
</dbReference>
<organism evidence="1 2">
    <name type="scientific">Stemphylium lycopersici</name>
    <name type="common">Tomato gray leaf spot disease fungus</name>
    <name type="synonym">Thyrospora lycopersici</name>
    <dbReference type="NCBI Taxonomy" id="183478"/>
    <lineage>
        <taxon>Eukaryota</taxon>
        <taxon>Fungi</taxon>
        <taxon>Dikarya</taxon>
        <taxon>Ascomycota</taxon>
        <taxon>Pezizomycotina</taxon>
        <taxon>Dothideomycetes</taxon>
        <taxon>Pleosporomycetidae</taxon>
        <taxon>Pleosporales</taxon>
        <taxon>Pleosporineae</taxon>
        <taxon>Pleosporaceae</taxon>
        <taxon>Stemphylium</taxon>
    </lineage>
</organism>
<gene>
    <name evidence="1" type="ORF">DDE83_000931</name>
</gene>
<reference evidence="2" key="1">
    <citation type="submission" date="2018-05" db="EMBL/GenBank/DDBJ databases">
        <title>Draft genome sequence of Stemphylium lycopersici strain CIDEFI 213.</title>
        <authorList>
            <person name="Medina R."/>
            <person name="Franco M.E.E."/>
            <person name="Lucentini C.G."/>
            <person name="Saparrat M.C.N."/>
            <person name="Balatti P.A."/>
        </authorList>
    </citation>
    <scope>NUCLEOTIDE SEQUENCE [LARGE SCALE GENOMIC DNA]</scope>
    <source>
        <strain evidence="2">CIDEFI 213</strain>
    </source>
</reference>
<comment type="caution">
    <text evidence="1">The sequence shown here is derived from an EMBL/GenBank/DDBJ whole genome shotgun (WGS) entry which is preliminary data.</text>
</comment>
<dbReference type="Gene3D" id="2.120.10.30">
    <property type="entry name" value="TolB, C-terminal domain"/>
    <property type="match status" value="1"/>
</dbReference>
<dbReference type="Proteomes" id="UP000249619">
    <property type="component" value="Unassembled WGS sequence"/>
</dbReference>
<dbReference type="OrthoDB" id="5307922at2759"/>